<evidence type="ECO:0000259" key="1">
    <source>
        <dbReference type="Pfam" id="PF08472"/>
    </source>
</evidence>
<dbReference type="InterPro" id="IPR032710">
    <property type="entry name" value="NTF2-like_dom_sf"/>
</dbReference>
<dbReference type="OrthoDB" id="7843359at2"/>
<reference evidence="2 3" key="1">
    <citation type="submission" date="2018-03" db="EMBL/GenBank/DDBJ databases">
        <title>Draft Genome Sequences of the Obligatory Marine Myxobacteria Enhygromyxa salina SWB005.</title>
        <authorList>
            <person name="Poehlein A."/>
            <person name="Moghaddam J.A."/>
            <person name="Harms H."/>
            <person name="Alanjari M."/>
            <person name="Koenig G.M."/>
            <person name="Daniel R."/>
            <person name="Schaeberle T.F."/>
        </authorList>
    </citation>
    <scope>NUCLEOTIDE SEQUENCE [LARGE SCALE GENOMIC DNA]</scope>
    <source>
        <strain evidence="2 3">SWB005</strain>
    </source>
</reference>
<dbReference type="Proteomes" id="UP000237968">
    <property type="component" value="Unassembled WGS sequence"/>
</dbReference>
<gene>
    <name evidence="2" type="ORF">ENSA5_37110</name>
</gene>
<evidence type="ECO:0000313" key="3">
    <source>
        <dbReference type="Proteomes" id="UP000237968"/>
    </source>
</evidence>
<dbReference type="InterPro" id="IPR013679">
    <property type="entry name" value="SPP_C"/>
</dbReference>
<feature type="domain" description="Sucrose-phosphatase C-terminal" evidence="1">
    <location>
        <begin position="40"/>
        <end position="161"/>
    </location>
</feature>
<dbReference type="RefSeq" id="WP_106393044.1">
    <property type="nucleotide sequence ID" value="NZ_PVNK01000166.1"/>
</dbReference>
<sequence length="173" mass="19628">MPNTNHDSSDDREINRDVRRVESSETANRVRAEIEALHEFFVSWFTGAVENDDDVFQRGFARRFDPGFVLVPPAGTLMSLPRLTRAIREGYGQNPDFRIAIREVVLRREIGDLVLVTYEEWQRNAKASTPADNGRAATAVFKADRVAPGGLAWLHVHECWLPREVMAAGPYDF</sequence>
<keyword evidence="3" id="KW-1185">Reference proteome</keyword>
<organism evidence="2 3">
    <name type="scientific">Enhygromyxa salina</name>
    <dbReference type="NCBI Taxonomy" id="215803"/>
    <lineage>
        <taxon>Bacteria</taxon>
        <taxon>Pseudomonadati</taxon>
        <taxon>Myxococcota</taxon>
        <taxon>Polyangia</taxon>
        <taxon>Nannocystales</taxon>
        <taxon>Nannocystaceae</taxon>
        <taxon>Enhygromyxa</taxon>
    </lineage>
</organism>
<dbReference type="SUPFAM" id="SSF54427">
    <property type="entry name" value="NTF2-like"/>
    <property type="match status" value="1"/>
</dbReference>
<evidence type="ECO:0000313" key="2">
    <source>
        <dbReference type="EMBL" id="PRP95842.1"/>
    </source>
</evidence>
<comment type="caution">
    <text evidence="2">The sequence shown here is derived from an EMBL/GenBank/DDBJ whole genome shotgun (WGS) entry which is preliminary data.</text>
</comment>
<dbReference type="EMBL" id="PVNK01000166">
    <property type="protein sequence ID" value="PRP95842.1"/>
    <property type="molecule type" value="Genomic_DNA"/>
</dbReference>
<accession>A0A2S9XSK1</accession>
<dbReference type="Pfam" id="PF08472">
    <property type="entry name" value="S6PP_C"/>
    <property type="match status" value="1"/>
</dbReference>
<proteinExistence type="predicted"/>
<dbReference type="Gene3D" id="3.10.450.50">
    <property type="match status" value="1"/>
</dbReference>
<dbReference type="AlphaFoldDB" id="A0A2S9XSK1"/>
<protein>
    <recommendedName>
        <fullName evidence="1">Sucrose-phosphatase C-terminal domain-containing protein</fullName>
    </recommendedName>
</protein>
<name>A0A2S9XSK1_9BACT</name>